<organism evidence="3 4">
    <name type="scientific">Bifidobacterium stellenboschense</name>
    <dbReference type="NCBI Taxonomy" id="762211"/>
    <lineage>
        <taxon>Bacteria</taxon>
        <taxon>Bacillati</taxon>
        <taxon>Actinomycetota</taxon>
        <taxon>Actinomycetes</taxon>
        <taxon>Bifidobacteriales</taxon>
        <taxon>Bifidobacteriaceae</taxon>
        <taxon>Bifidobacterium</taxon>
    </lineage>
</organism>
<keyword evidence="2" id="KW-0472">Membrane</keyword>
<dbReference type="InterPro" id="IPR012332">
    <property type="entry name" value="Autotransporter_pectin_lyase_C"/>
</dbReference>
<dbReference type="Proteomes" id="UP000029004">
    <property type="component" value="Unassembled WGS sequence"/>
</dbReference>
<reference evidence="3 4" key="1">
    <citation type="submission" date="2014-03" db="EMBL/GenBank/DDBJ databases">
        <title>Genomics of Bifidobacteria.</title>
        <authorList>
            <person name="Ventura M."/>
            <person name="Milani C."/>
            <person name="Lugli G.A."/>
        </authorList>
    </citation>
    <scope>NUCLEOTIDE SEQUENCE [LARGE SCALE GENOMIC DNA]</scope>
    <source>
        <strain evidence="3 4">DSM 23968</strain>
    </source>
</reference>
<keyword evidence="4" id="KW-1185">Reference proteome</keyword>
<accession>A0A087D8P1</accession>
<sequence>MTKGTIMGIRNTSGKRRGVTTSTSFRESHEDGTGRGTRRNHSARSARTARTAQVTTGKLAAMAAGAALIIGFGGGAAGTALLRNTSARGNDIIVSGQAAGMGGANTMTYDYSGTYTAALTADGEEVASSDTTAATDADQNAALAQNGGTLTLTGATLTKSGDSDNADNNNFYGTNSVSLTVGEKSKTVIDGSKLTADSSGSNGVFATDSGTALVHGTTISTTGDNSRALDATYSGTILAGEVTADTQGDHSATVATDRGGGSISLNDADLKTAGSGSPLLYSTGDVQVTNVTGTSTGSQIAGMEGLNTILIKDSTLTSTVTGKTASDPVANGVIIYQSTSGDAESTTGEHATFQAADSTLKSSIESGSMFYFTNTTADVVLSNTTLDFDSSKAALITAAGNDANNWGSAGSNGATVTFTGRNQTLAGTVSADTISSVTLNLLDGSTWTGDASITENANASDGTTSDAPITVNVDGSSTWVVTDSTTVSALNVANGGKVVDADGNTVTIKANGKTVVKGDSDVTVTVTGDYATTLPDTATGDDTTLATDLIDRSSYDTQFTTSTTWTM</sequence>
<feature type="transmembrane region" description="Helical" evidence="2">
    <location>
        <begin position="59"/>
        <end position="82"/>
    </location>
</feature>
<evidence type="ECO:0000313" key="4">
    <source>
        <dbReference type="Proteomes" id="UP000029004"/>
    </source>
</evidence>
<gene>
    <name evidence="3" type="ORF">BSTEL_2179</name>
</gene>
<evidence type="ECO:0000313" key="3">
    <source>
        <dbReference type="EMBL" id="KFI91891.1"/>
    </source>
</evidence>
<keyword evidence="2" id="KW-0812">Transmembrane</keyword>
<dbReference type="RefSeq" id="WP_238567707.1">
    <property type="nucleotide sequence ID" value="NZ_JGZP01000034.1"/>
</dbReference>
<dbReference type="AlphaFoldDB" id="A0A087D8P1"/>
<evidence type="ECO:0000256" key="1">
    <source>
        <dbReference type="SAM" id="MobiDB-lite"/>
    </source>
</evidence>
<dbReference type="eggNOG" id="COG5434">
    <property type="taxonomic scope" value="Bacteria"/>
</dbReference>
<feature type="region of interest" description="Disordered" evidence="1">
    <location>
        <begin position="1"/>
        <end position="50"/>
    </location>
</feature>
<protein>
    <submittedName>
        <fullName evidence="3">Adhesin</fullName>
    </submittedName>
</protein>
<comment type="caution">
    <text evidence="3">The sequence shown here is derived from an EMBL/GenBank/DDBJ whole genome shotgun (WGS) entry which is preliminary data.</text>
</comment>
<proteinExistence type="predicted"/>
<dbReference type="Gene3D" id="2.160.20.20">
    <property type="match status" value="1"/>
</dbReference>
<evidence type="ECO:0000256" key="2">
    <source>
        <dbReference type="SAM" id="Phobius"/>
    </source>
</evidence>
<name>A0A087D8P1_9BIFI</name>
<keyword evidence="2" id="KW-1133">Transmembrane helix</keyword>
<dbReference type="EMBL" id="JGZP01000034">
    <property type="protein sequence ID" value="KFI91891.1"/>
    <property type="molecule type" value="Genomic_DNA"/>
</dbReference>
<dbReference type="STRING" id="762211.BSTEL_2179"/>